<dbReference type="Gene3D" id="2.60.450.10">
    <property type="entry name" value="Lipopolysaccharide (LPS) transport protein A like domain"/>
    <property type="match status" value="1"/>
</dbReference>
<dbReference type="GO" id="GO:0015920">
    <property type="term" value="P:lipopolysaccharide transport"/>
    <property type="evidence" value="ECO:0007669"/>
    <property type="project" value="TreeGrafter"/>
</dbReference>
<dbReference type="PANTHER" id="PTHR36504:SF1">
    <property type="entry name" value="LIPOPOLYSACCHARIDE EXPORT SYSTEM PROTEIN LPTA"/>
    <property type="match status" value="1"/>
</dbReference>
<feature type="signal peptide" evidence="2">
    <location>
        <begin position="1"/>
        <end position="18"/>
    </location>
</feature>
<dbReference type="GO" id="GO:0009279">
    <property type="term" value="C:cell outer membrane"/>
    <property type="evidence" value="ECO:0007669"/>
    <property type="project" value="TreeGrafter"/>
</dbReference>
<protein>
    <submittedName>
        <fullName evidence="4">Lipopolysaccharide transport periplasmic protein LptA</fullName>
    </submittedName>
</protein>
<dbReference type="RefSeq" id="WP_370739200.1">
    <property type="nucleotide sequence ID" value="NZ_FWFZ01000004.1"/>
</dbReference>
<evidence type="ECO:0000259" key="3">
    <source>
        <dbReference type="Pfam" id="PF03968"/>
    </source>
</evidence>
<reference evidence="4 5" key="1">
    <citation type="submission" date="2017-03" db="EMBL/GenBank/DDBJ databases">
        <authorList>
            <person name="Afonso C.L."/>
            <person name="Miller P.J."/>
            <person name="Scott M.A."/>
            <person name="Spackman E."/>
            <person name="Goraichik I."/>
            <person name="Dimitrov K.M."/>
            <person name="Suarez D.L."/>
            <person name="Swayne D.E."/>
        </authorList>
    </citation>
    <scope>NUCLEOTIDE SEQUENCE [LARGE SCALE GENOMIC DNA]</scope>
    <source>
        <strain evidence="4 5">CECT 7023</strain>
    </source>
</reference>
<accession>A0A1Y5S9M1</accession>
<evidence type="ECO:0000256" key="1">
    <source>
        <dbReference type="ARBA" id="ARBA00022729"/>
    </source>
</evidence>
<dbReference type="GO" id="GO:0017089">
    <property type="term" value="F:glycolipid transfer activity"/>
    <property type="evidence" value="ECO:0007669"/>
    <property type="project" value="TreeGrafter"/>
</dbReference>
<evidence type="ECO:0000256" key="2">
    <source>
        <dbReference type="SAM" id="SignalP"/>
    </source>
</evidence>
<organism evidence="4 5">
    <name type="scientific">Roseisalinus antarcticus</name>
    <dbReference type="NCBI Taxonomy" id="254357"/>
    <lineage>
        <taxon>Bacteria</taxon>
        <taxon>Pseudomonadati</taxon>
        <taxon>Pseudomonadota</taxon>
        <taxon>Alphaproteobacteria</taxon>
        <taxon>Rhodobacterales</taxon>
        <taxon>Roseobacteraceae</taxon>
        <taxon>Roseisalinus</taxon>
    </lineage>
</organism>
<dbReference type="EMBL" id="FWFZ01000004">
    <property type="protein sequence ID" value="SLN33117.1"/>
    <property type="molecule type" value="Genomic_DNA"/>
</dbReference>
<dbReference type="GO" id="GO:0030288">
    <property type="term" value="C:outer membrane-bounded periplasmic space"/>
    <property type="evidence" value="ECO:0007669"/>
    <property type="project" value="TreeGrafter"/>
</dbReference>
<name>A0A1Y5S9M1_9RHOB</name>
<sequence>MKHILIVVLLAAAGMATAQTNIDLGGLSTDPGAPVEITADSLTVDRDTGSAVFAGGVLIGQGDLRLAAERVEVIYDGETGDIARLTASGGVTLVTATEQAEAGAAEYDLTAGQLVLTGDVLLTQGASALSAERMVVNVNTGAARMDGRVRTVFRQDGQ</sequence>
<feature type="chain" id="PRO_5012734857" evidence="2">
    <location>
        <begin position="19"/>
        <end position="158"/>
    </location>
</feature>
<keyword evidence="5" id="KW-1185">Reference proteome</keyword>
<evidence type="ECO:0000313" key="5">
    <source>
        <dbReference type="Proteomes" id="UP000193900"/>
    </source>
</evidence>
<keyword evidence="1 2" id="KW-0732">Signal</keyword>
<dbReference type="Pfam" id="PF03968">
    <property type="entry name" value="LptD_N"/>
    <property type="match status" value="1"/>
</dbReference>
<dbReference type="InterPro" id="IPR005653">
    <property type="entry name" value="OstA-like_N"/>
</dbReference>
<dbReference type="InterPro" id="IPR052037">
    <property type="entry name" value="LPS_export_LptA"/>
</dbReference>
<dbReference type="AlphaFoldDB" id="A0A1Y5S9M1"/>
<evidence type="ECO:0000313" key="4">
    <source>
        <dbReference type="EMBL" id="SLN33117.1"/>
    </source>
</evidence>
<dbReference type="Proteomes" id="UP000193900">
    <property type="component" value="Unassembled WGS sequence"/>
</dbReference>
<gene>
    <name evidence="4" type="ORF">ROA7023_01182</name>
</gene>
<proteinExistence type="predicted"/>
<feature type="domain" description="Organic solvent tolerance-like N-terminal" evidence="3">
    <location>
        <begin position="36"/>
        <end position="141"/>
    </location>
</feature>
<dbReference type="PANTHER" id="PTHR36504">
    <property type="entry name" value="LIPOPOLYSACCHARIDE EXPORT SYSTEM PROTEIN LPTA"/>
    <property type="match status" value="1"/>
</dbReference>